<dbReference type="Proteomes" id="UP000276215">
    <property type="component" value="Unassembled WGS sequence"/>
</dbReference>
<keyword evidence="3" id="KW-1185">Reference proteome</keyword>
<evidence type="ECO:0008006" key="4">
    <source>
        <dbReference type="Google" id="ProtNLM"/>
    </source>
</evidence>
<accession>A0A3N4JY22</accession>
<feature type="chain" id="PRO_5018131023" description="Secreted protein" evidence="1">
    <location>
        <begin position="20"/>
        <end position="73"/>
    </location>
</feature>
<evidence type="ECO:0000313" key="2">
    <source>
        <dbReference type="EMBL" id="RPB01929.1"/>
    </source>
</evidence>
<proteinExistence type="predicted"/>
<reference evidence="2 3" key="1">
    <citation type="journal article" date="2018" name="Nat. Ecol. Evol.">
        <title>Pezizomycetes genomes reveal the molecular basis of ectomycorrhizal truffle lifestyle.</title>
        <authorList>
            <person name="Murat C."/>
            <person name="Payen T."/>
            <person name="Noel B."/>
            <person name="Kuo A."/>
            <person name="Morin E."/>
            <person name="Chen J."/>
            <person name="Kohler A."/>
            <person name="Krizsan K."/>
            <person name="Balestrini R."/>
            <person name="Da Silva C."/>
            <person name="Montanini B."/>
            <person name="Hainaut M."/>
            <person name="Levati E."/>
            <person name="Barry K.W."/>
            <person name="Belfiori B."/>
            <person name="Cichocki N."/>
            <person name="Clum A."/>
            <person name="Dockter R.B."/>
            <person name="Fauchery L."/>
            <person name="Guy J."/>
            <person name="Iotti M."/>
            <person name="Le Tacon F."/>
            <person name="Lindquist E.A."/>
            <person name="Lipzen A."/>
            <person name="Malagnac F."/>
            <person name="Mello A."/>
            <person name="Molinier V."/>
            <person name="Miyauchi S."/>
            <person name="Poulain J."/>
            <person name="Riccioni C."/>
            <person name="Rubini A."/>
            <person name="Sitrit Y."/>
            <person name="Splivallo R."/>
            <person name="Traeger S."/>
            <person name="Wang M."/>
            <person name="Zifcakova L."/>
            <person name="Wipf D."/>
            <person name="Zambonelli A."/>
            <person name="Paolocci F."/>
            <person name="Nowrousian M."/>
            <person name="Ottonello S."/>
            <person name="Baldrian P."/>
            <person name="Spatafora J.W."/>
            <person name="Henrissat B."/>
            <person name="Nagy L.G."/>
            <person name="Aury J.M."/>
            <person name="Wincker P."/>
            <person name="Grigoriev I.V."/>
            <person name="Bonfante P."/>
            <person name="Martin F.M."/>
        </authorList>
    </citation>
    <scope>NUCLEOTIDE SEQUENCE [LARGE SCALE GENOMIC DNA]</scope>
    <source>
        <strain evidence="2 3">120613-1</strain>
    </source>
</reference>
<dbReference type="AlphaFoldDB" id="A0A3N4JY22"/>
<protein>
    <recommendedName>
        <fullName evidence="4">Secreted protein</fullName>
    </recommendedName>
</protein>
<sequence length="73" mass="8133">MLSSSMILVLLCCRSCIHSTSEYSNWSSARSSASEFGTKAGAPKHYEAQTPSYSNHFDHIVGVSTLMNRELRY</sequence>
<name>A0A3N4JY22_9PEZI</name>
<gene>
    <name evidence="2" type="ORF">L873DRAFT_563849</name>
</gene>
<dbReference type="EMBL" id="ML120370">
    <property type="protein sequence ID" value="RPB01929.1"/>
    <property type="molecule type" value="Genomic_DNA"/>
</dbReference>
<organism evidence="2 3">
    <name type="scientific">Choiromyces venosus 120613-1</name>
    <dbReference type="NCBI Taxonomy" id="1336337"/>
    <lineage>
        <taxon>Eukaryota</taxon>
        <taxon>Fungi</taxon>
        <taxon>Dikarya</taxon>
        <taxon>Ascomycota</taxon>
        <taxon>Pezizomycotina</taxon>
        <taxon>Pezizomycetes</taxon>
        <taxon>Pezizales</taxon>
        <taxon>Tuberaceae</taxon>
        <taxon>Choiromyces</taxon>
    </lineage>
</organism>
<keyword evidence="1" id="KW-0732">Signal</keyword>
<evidence type="ECO:0000256" key="1">
    <source>
        <dbReference type="SAM" id="SignalP"/>
    </source>
</evidence>
<feature type="signal peptide" evidence="1">
    <location>
        <begin position="1"/>
        <end position="19"/>
    </location>
</feature>
<evidence type="ECO:0000313" key="3">
    <source>
        <dbReference type="Proteomes" id="UP000276215"/>
    </source>
</evidence>